<reference evidence="4" key="1">
    <citation type="journal article" date="2019" name="Int. J. Syst. Evol. Microbiol.">
        <title>The Global Catalogue of Microorganisms (GCM) 10K type strain sequencing project: providing services to taxonomists for standard genome sequencing and annotation.</title>
        <authorList>
            <consortium name="The Broad Institute Genomics Platform"/>
            <consortium name="The Broad Institute Genome Sequencing Center for Infectious Disease"/>
            <person name="Wu L."/>
            <person name="Ma J."/>
        </authorList>
    </citation>
    <scope>NUCLEOTIDE SEQUENCE [LARGE SCALE GENOMIC DNA]</scope>
    <source>
        <strain evidence="4">CGMCC 1.16444</strain>
    </source>
</reference>
<evidence type="ECO:0000313" key="3">
    <source>
        <dbReference type="EMBL" id="MFC5069715.1"/>
    </source>
</evidence>
<keyword evidence="1" id="KW-0472">Membrane</keyword>
<protein>
    <submittedName>
        <fullName evidence="3">Tripartite tricarboxylate transporter TctB family protein</fullName>
    </submittedName>
</protein>
<evidence type="ECO:0000259" key="2">
    <source>
        <dbReference type="Pfam" id="PF07331"/>
    </source>
</evidence>
<keyword evidence="1" id="KW-1133">Transmembrane helix</keyword>
<keyword evidence="1" id="KW-0812">Transmembrane</keyword>
<sequence>MSIQDEETEDRSVVSYRSVDLVVSVLLFLASIILGWTNWQIGAGWAPDGPEAGYFPFYLCVLLGIASLIGIVKGVISRSDASFVGRDQFKRVLQVAIPSLAFVAGIQWLGIYVSSFLLIAGFMRFLGKSSILASLVTPVIFVVFMFYVFEKQFTVLLPKGPIERALLY</sequence>
<evidence type="ECO:0000256" key="1">
    <source>
        <dbReference type="SAM" id="Phobius"/>
    </source>
</evidence>
<feature type="transmembrane region" description="Helical" evidence="1">
    <location>
        <begin position="53"/>
        <end position="76"/>
    </location>
</feature>
<feature type="transmembrane region" description="Helical" evidence="1">
    <location>
        <begin position="97"/>
        <end position="123"/>
    </location>
</feature>
<organism evidence="3 4">
    <name type="scientific">Flaviflagellibacter deserti</name>
    <dbReference type="NCBI Taxonomy" id="2267266"/>
    <lineage>
        <taxon>Bacteria</taxon>
        <taxon>Pseudomonadati</taxon>
        <taxon>Pseudomonadota</taxon>
        <taxon>Alphaproteobacteria</taxon>
        <taxon>Hyphomicrobiales</taxon>
        <taxon>Flaviflagellibacter</taxon>
    </lineage>
</organism>
<keyword evidence="4" id="KW-1185">Reference proteome</keyword>
<dbReference type="Proteomes" id="UP001595796">
    <property type="component" value="Unassembled WGS sequence"/>
</dbReference>
<dbReference type="RefSeq" id="WP_114956268.1">
    <property type="nucleotide sequence ID" value="NZ_JBHSJF010000008.1"/>
</dbReference>
<proteinExistence type="predicted"/>
<gene>
    <name evidence="3" type="ORF">ACFPFW_17005</name>
</gene>
<feature type="domain" description="DUF1468" evidence="2">
    <location>
        <begin position="23"/>
        <end position="158"/>
    </location>
</feature>
<dbReference type="EMBL" id="JBHSJF010000008">
    <property type="protein sequence ID" value="MFC5069715.1"/>
    <property type="molecule type" value="Genomic_DNA"/>
</dbReference>
<dbReference type="InterPro" id="IPR009936">
    <property type="entry name" value="DUF1468"/>
</dbReference>
<evidence type="ECO:0000313" key="4">
    <source>
        <dbReference type="Proteomes" id="UP001595796"/>
    </source>
</evidence>
<name>A0ABV9Z868_9HYPH</name>
<accession>A0ABV9Z868</accession>
<feature type="transmembrane region" description="Helical" evidence="1">
    <location>
        <begin position="21"/>
        <end position="41"/>
    </location>
</feature>
<feature type="transmembrane region" description="Helical" evidence="1">
    <location>
        <begin position="129"/>
        <end position="149"/>
    </location>
</feature>
<comment type="caution">
    <text evidence="3">The sequence shown here is derived from an EMBL/GenBank/DDBJ whole genome shotgun (WGS) entry which is preliminary data.</text>
</comment>
<dbReference type="Pfam" id="PF07331">
    <property type="entry name" value="TctB"/>
    <property type="match status" value="1"/>
</dbReference>